<dbReference type="SMART" id="SM00485">
    <property type="entry name" value="XPGN"/>
    <property type="match status" value="1"/>
</dbReference>
<evidence type="ECO:0000259" key="14">
    <source>
        <dbReference type="SMART" id="SM00484"/>
    </source>
</evidence>
<keyword evidence="9 12" id="KW-0234">DNA repair</keyword>
<dbReference type="InterPro" id="IPR019974">
    <property type="entry name" value="XPG_CS"/>
</dbReference>
<dbReference type="SUPFAM" id="SSF88723">
    <property type="entry name" value="PIN domain-like"/>
    <property type="match status" value="1"/>
</dbReference>
<dbReference type="AlphaFoldDB" id="A0A133UEM5"/>
<proteinExistence type="inferred from homology"/>
<dbReference type="GO" id="GO:0043137">
    <property type="term" value="P:DNA replication, removal of RNA primer"/>
    <property type="evidence" value="ECO:0007669"/>
    <property type="project" value="UniProtKB-UniRule"/>
</dbReference>
<dbReference type="PRINTS" id="PR00853">
    <property type="entry name" value="XPGRADSUPER"/>
</dbReference>
<feature type="domain" description="XPG-I" evidence="14">
    <location>
        <begin position="140"/>
        <end position="221"/>
    </location>
</feature>
<dbReference type="InterPro" id="IPR006086">
    <property type="entry name" value="XPG-I_dom"/>
</dbReference>
<sequence length="341" mass="38630">MGVQIKDIVPIKEVDLDYLQGKITAIDAMNTLYQFLSIIRQRDGTPLKDSQGRVTSHLSGLFYRTSNLIERGIEPVFVFDGEPPELKSGTLETRREIRAEAEKSRKKALEEGKEKEARKYAQRAASLSEEMVGQSKTLLSAMGVPWIQAPGEGEAQAARMTQNEDAWSVGSQDFDSLLYGSPILTRNITITGKRKLPGKDKYKEIFPEIIELKKLMAEHEIDRRQIIAIGILVGTDYNEGIKGIGPKRALKLVKEKGNIKEISETETGEKFDVDPLEVERIFLEPNVKDDYEIEWEDPDTDKIKEFLCEEHDFSESRINTGIERLKKGASKRAQESLEKWA</sequence>
<dbReference type="SMART" id="SM00484">
    <property type="entry name" value="XPGI"/>
    <property type="match status" value="1"/>
</dbReference>
<dbReference type="SUPFAM" id="SSF47807">
    <property type="entry name" value="5' to 3' exonuclease, C-terminal subdomain"/>
    <property type="match status" value="1"/>
</dbReference>
<evidence type="ECO:0000256" key="3">
    <source>
        <dbReference type="ARBA" id="ARBA00022723"/>
    </source>
</evidence>
<dbReference type="Pfam" id="PF00867">
    <property type="entry name" value="XPG_I"/>
    <property type="match status" value="1"/>
</dbReference>
<evidence type="ECO:0000256" key="1">
    <source>
        <dbReference type="ARBA" id="ARBA00022705"/>
    </source>
</evidence>
<dbReference type="CDD" id="cd09867">
    <property type="entry name" value="PIN_FEN1"/>
    <property type="match status" value="1"/>
</dbReference>
<dbReference type="InterPro" id="IPR006084">
    <property type="entry name" value="XPG/Rad2"/>
</dbReference>
<evidence type="ECO:0000259" key="15">
    <source>
        <dbReference type="SMART" id="SM00485"/>
    </source>
</evidence>
<keyword evidence="3 12" id="KW-0479">Metal-binding</keyword>
<accession>A0A133UEM5</accession>
<feature type="binding site" evidence="12">
    <location>
        <position position="236"/>
    </location>
    <ligand>
        <name>Mg(2+)</name>
        <dbReference type="ChEBI" id="CHEBI:18420"/>
        <label>2</label>
    </ligand>
</feature>
<comment type="cofactor">
    <cofactor evidence="12">
        <name>Mg(2+)</name>
        <dbReference type="ChEBI" id="CHEBI:18420"/>
    </cofactor>
    <text evidence="12">Binds 2 magnesium ions per subunit. They probably participate in the reaction catalyzed by the enzyme. May bind an additional third magnesium ion after substrate binding.</text>
</comment>
<keyword evidence="6 12" id="KW-0378">Hydrolase</keyword>
<dbReference type="EC" id="3.1.-.-" evidence="12"/>
<dbReference type="HAMAP" id="MF_00614">
    <property type="entry name" value="Fen"/>
    <property type="match status" value="1"/>
</dbReference>
<feature type="region of interest" description="Interaction with PCNA" evidence="12">
    <location>
        <begin position="333"/>
        <end position="341"/>
    </location>
</feature>
<feature type="region of interest" description="N-domain" evidence="12">
    <location>
        <begin position="1"/>
        <end position="98"/>
    </location>
</feature>
<dbReference type="InterPro" id="IPR029060">
    <property type="entry name" value="PIN-like_dom_sf"/>
</dbReference>
<keyword evidence="13" id="KW-0175">Coiled coil</keyword>
<evidence type="ECO:0000256" key="13">
    <source>
        <dbReference type="SAM" id="Coils"/>
    </source>
</evidence>
<dbReference type="InterPro" id="IPR023426">
    <property type="entry name" value="Flap_endonuc"/>
</dbReference>
<feature type="coiled-coil region" evidence="13">
    <location>
        <begin position="98"/>
        <end position="130"/>
    </location>
</feature>
<keyword evidence="17" id="KW-1185">Reference proteome</keyword>
<keyword evidence="1 12" id="KW-0235">DNA replication</keyword>
<dbReference type="EMBL" id="LHXN01000045">
    <property type="protein sequence ID" value="KXA92536.1"/>
    <property type="molecule type" value="Genomic_DNA"/>
</dbReference>
<keyword evidence="8 12" id="KW-0460">Magnesium</keyword>
<dbReference type="Gene3D" id="3.40.50.1010">
    <property type="entry name" value="5'-nuclease"/>
    <property type="match status" value="1"/>
</dbReference>
<reference evidence="16 17" key="1">
    <citation type="journal article" date="2016" name="Sci. Rep.">
        <title>Metabolic traits of an uncultured archaeal lineage -MSBL1- from brine pools of the Red Sea.</title>
        <authorList>
            <person name="Mwirichia R."/>
            <person name="Alam I."/>
            <person name="Rashid M."/>
            <person name="Vinu M."/>
            <person name="Ba-Alawi W."/>
            <person name="Anthony Kamau A."/>
            <person name="Kamanda Ngugi D."/>
            <person name="Goker M."/>
            <person name="Klenk H.P."/>
            <person name="Bajic V."/>
            <person name="Stingl U."/>
        </authorList>
    </citation>
    <scope>NUCLEOTIDE SEQUENCE [LARGE SCALE GENOMIC DNA]</scope>
    <source>
        <strain evidence="16">SCGC-AAA259E17</strain>
    </source>
</reference>
<feature type="binding site" evidence="12">
    <location>
        <position position="80"/>
    </location>
    <ligand>
        <name>Mg(2+)</name>
        <dbReference type="ChEBI" id="CHEBI:18420"/>
        <label>1</label>
    </ligand>
</feature>
<comment type="function">
    <text evidence="12">Structure-specific nuclease with 5'-flap endonuclease and 5'-3' exonuclease activities involved in DNA replication and repair. During DNA replication, cleaves the 5'-overhanging flap structure that is generated by displacement synthesis when DNA polymerase encounters the 5'-end of a downstream Okazaki fragment. Binds the unpaired 3'-DNA end and kinks the DNA to facilitate 5' cleavage specificity. Cleaves one nucleotide into the double-stranded DNA from the junction in flap DNA, leaving a nick for ligation. Also involved in the base excision repair (BER) pathway. Acts as a genome stabilization factor that prevents flaps from equilibrating into structurs that lead to duplications and deletions. Also possesses 5'-3' exonuclease activity on nicked or gapped double-stranded DNA.</text>
</comment>
<name>A0A133UEM5_9EURY</name>
<keyword evidence="7 12" id="KW-0269">Exonuclease</keyword>
<keyword evidence="4 12" id="KW-0255">Endonuclease</keyword>
<evidence type="ECO:0000256" key="6">
    <source>
        <dbReference type="ARBA" id="ARBA00022801"/>
    </source>
</evidence>
<dbReference type="PATRIC" id="fig|1698263.3.peg.844"/>
<dbReference type="Proteomes" id="UP000070373">
    <property type="component" value="Unassembled WGS sequence"/>
</dbReference>
<dbReference type="PROSITE" id="PS00841">
    <property type="entry name" value="XPG_1"/>
    <property type="match status" value="1"/>
</dbReference>
<feature type="binding site" evidence="12">
    <location>
        <position position="173"/>
    </location>
    <ligand>
        <name>Mg(2+)</name>
        <dbReference type="ChEBI" id="CHEBI:18420"/>
        <label>2</label>
    </ligand>
</feature>
<dbReference type="InterPro" id="IPR036279">
    <property type="entry name" value="5-3_exonuclease_C_sf"/>
</dbReference>
<evidence type="ECO:0000256" key="12">
    <source>
        <dbReference type="HAMAP-Rule" id="MF_00614"/>
    </source>
</evidence>
<dbReference type="Gene3D" id="1.10.150.20">
    <property type="entry name" value="5' to 3' exonuclease, C-terminal subdomain"/>
    <property type="match status" value="1"/>
</dbReference>
<dbReference type="GO" id="GO:0017108">
    <property type="term" value="F:5'-flap endonuclease activity"/>
    <property type="evidence" value="ECO:0007669"/>
    <property type="project" value="UniProtKB-UniRule"/>
</dbReference>
<feature type="domain" description="XPG N-terminal" evidence="15">
    <location>
        <begin position="1"/>
        <end position="101"/>
    </location>
</feature>
<dbReference type="Pfam" id="PF00752">
    <property type="entry name" value="XPG_N"/>
    <property type="match status" value="1"/>
</dbReference>
<keyword evidence="5 12" id="KW-0227">DNA damage</keyword>
<dbReference type="FunFam" id="3.40.50.1010:FF:000016">
    <property type="entry name" value="Flap endonuclease 1"/>
    <property type="match status" value="1"/>
</dbReference>
<dbReference type="GO" id="GO:0008409">
    <property type="term" value="F:5'-3' exonuclease activity"/>
    <property type="evidence" value="ECO:0007669"/>
    <property type="project" value="UniProtKB-UniRule"/>
</dbReference>
<dbReference type="PANTHER" id="PTHR11081:SF9">
    <property type="entry name" value="FLAP ENDONUCLEASE 1"/>
    <property type="match status" value="1"/>
</dbReference>
<dbReference type="InterPro" id="IPR006085">
    <property type="entry name" value="XPG_DNA_repair_N"/>
</dbReference>
<feature type="binding site" evidence="12">
    <location>
        <position position="154"/>
    </location>
    <ligand>
        <name>Mg(2+)</name>
        <dbReference type="ChEBI" id="CHEBI:18420"/>
        <label>1</label>
    </ligand>
</feature>
<dbReference type="NCBIfam" id="TIGR03674">
    <property type="entry name" value="fen_arch"/>
    <property type="match status" value="1"/>
</dbReference>
<evidence type="ECO:0000256" key="7">
    <source>
        <dbReference type="ARBA" id="ARBA00022839"/>
    </source>
</evidence>
<evidence type="ECO:0000256" key="5">
    <source>
        <dbReference type="ARBA" id="ARBA00022763"/>
    </source>
</evidence>
<comment type="similarity">
    <text evidence="12">Belongs to the XPG/RAD2 endonuclease family. FEN1 subfamily.</text>
</comment>
<gene>
    <name evidence="12" type="primary">fen</name>
    <name evidence="16" type="ORF">AKJ64_02870</name>
</gene>
<dbReference type="GO" id="GO:0003677">
    <property type="term" value="F:DNA binding"/>
    <property type="evidence" value="ECO:0007669"/>
    <property type="project" value="UniProtKB-UniRule"/>
</dbReference>
<organism evidence="16 17">
    <name type="scientific">candidate division MSBL1 archaeon SCGC-AAA259E17</name>
    <dbReference type="NCBI Taxonomy" id="1698263"/>
    <lineage>
        <taxon>Archaea</taxon>
        <taxon>Methanobacteriati</taxon>
        <taxon>Methanobacteriota</taxon>
        <taxon>candidate division MSBL1</taxon>
    </lineage>
</organism>
<comment type="subunit">
    <text evidence="11 12">Interacts with PCNA. PCNA stimulates the nuclease activity without altering cleavage specificity.</text>
</comment>
<evidence type="ECO:0000256" key="8">
    <source>
        <dbReference type="ARBA" id="ARBA00022842"/>
    </source>
</evidence>
<dbReference type="InterPro" id="IPR019973">
    <property type="entry name" value="Flap_endonuc_arc"/>
</dbReference>
<comment type="caution">
    <text evidence="12">Lacks conserved residue(s) required for the propagation of feature annotation.</text>
</comment>
<dbReference type="PANTHER" id="PTHR11081">
    <property type="entry name" value="FLAP ENDONUCLEASE FAMILY MEMBER"/>
    <property type="match status" value="1"/>
</dbReference>
<dbReference type="InterPro" id="IPR008918">
    <property type="entry name" value="HhH2"/>
</dbReference>
<feature type="binding site" evidence="12">
    <location>
        <position position="152"/>
    </location>
    <ligand>
        <name>Mg(2+)</name>
        <dbReference type="ChEBI" id="CHEBI:18420"/>
        <label>1</label>
    </ligand>
</feature>
<evidence type="ECO:0000313" key="17">
    <source>
        <dbReference type="Proteomes" id="UP000070373"/>
    </source>
</evidence>
<evidence type="ECO:0000313" key="16">
    <source>
        <dbReference type="EMBL" id="KXA92536.1"/>
    </source>
</evidence>
<evidence type="ECO:0000256" key="10">
    <source>
        <dbReference type="ARBA" id="ARBA00024702"/>
    </source>
</evidence>
<dbReference type="SMART" id="SM00279">
    <property type="entry name" value="HhH2"/>
    <property type="match status" value="1"/>
</dbReference>
<dbReference type="GO" id="GO:0000287">
    <property type="term" value="F:magnesium ion binding"/>
    <property type="evidence" value="ECO:0007669"/>
    <property type="project" value="UniProtKB-UniRule"/>
</dbReference>
<keyword evidence="2 12" id="KW-0540">Nuclease</keyword>
<evidence type="ECO:0000256" key="11">
    <source>
        <dbReference type="ARBA" id="ARBA00065981"/>
    </source>
</evidence>
<comment type="function">
    <text evidence="10">Structure-specific nuclease with 5'-flap endonuclease and 5'-3' exonuclease activities involved in DNA replication and repair. During DNA replication, cleaves the 5'-overhanging flap structure that is generated by displacement synthesis when DNA polymerase encounters the 5'-end of a downstream Okazaki fragment. Binds the unpaired 3'-DNA end and kinks the DNA to facilitate 5' cleavage specificity. Cleaves one nucleotide into the double-stranded DNA from the junction in flap DNA, leaving a nick for ligation. Also involved in the base excision repair (BER) pathway. Acts as a genome stabilization factor that prevents flaps from equilibrating into structures that lead to duplications and deletions. Also possesses 5'-3' exonuclease activity on nicked or gapped double-stranded DNA.</text>
</comment>
<evidence type="ECO:0000256" key="4">
    <source>
        <dbReference type="ARBA" id="ARBA00022759"/>
    </source>
</evidence>
<protein>
    <recommendedName>
        <fullName evidence="12">Flap endonuclease 1</fullName>
        <shortName evidence="12">FEN-1</shortName>
        <ecNumber evidence="12">3.1.-.-</ecNumber>
    </recommendedName>
    <alternativeName>
        <fullName evidence="12">Flap structure-specific endonuclease 1</fullName>
    </alternativeName>
</protein>
<evidence type="ECO:0000256" key="9">
    <source>
        <dbReference type="ARBA" id="ARBA00023204"/>
    </source>
</evidence>
<evidence type="ECO:0000256" key="2">
    <source>
        <dbReference type="ARBA" id="ARBA00022722"/>
    </source>
</evidence>
<feature type="binding site" evidence="12">
    <location>
        <position position="175"/>
    </location>
    <ligand>
        <name>Mg(2+)</name>
        <dbReference type="ChEBI" id="CHEBI:18420"/>
        <label>2</label>
    </ligand>
</feature>
<feature type="binding site" evidence="12">
    <location>
        <position position="27"/>
    </location>
    <ligand>
        <name>Mg(2+)</name>
        <dbReference type="ChEBI" id="CHEBI:18420"/>
        <label>1</label>
    </ligand>
</feature>
<comment type="caution">
    <text evidence="16">The sequence shown here is derived from an EMBL/GenBank/DDBJ whole genome shotgun (WGS) entry which is preliminary data.</text>
</comment>
<dbReference type="GO" id="GO:0006281">
    <property type="term" value="P:DNA repair"/>
    <property type="evidence" value="ECO:0007669"/>
    <property type="project" value="UniProtKB-UniRule"/>
</dbReference>